<accession>A0AAU7QD52</accession>
<dbReference type="InterPro" id="IPR007488">
    <property type="entry name" value="DUF535"/>
</dbReference>
<dbReference type="PANTHER" id="PTHR38785:SF1">
    <property type="entry name" value="HOMOLOG OF VIRK"/>
    <property type="match status" value="1"/>
</dbReference>
<dbReference type="EMBL" id="CP157947">
    <property type="protein sequence ID" value="XBS71058.1"/>
    <property type="molecule type" value="Genomic_DNA"/>
</dbReference>
<dbReference type="AlphaFoldDB" id="A0AAU7QD52"/>
<protein>
    <submittedName>
        <fullName evidence="1">DUF535 family protein</fullName>
    </submittedName>
</protein>
<organism evidence="1">
    <name type="scientific">Acerihabitans sp. KWT182</name>
    <dbReference type="NCBI Taxonomy" id="3157919"/>
    <lineage>
        <taxon>Bacteria</taxon>
        <taxon>Pseudomonadati</taxon>
        <taxon>Pseudomonadota</taxon>
        <taxon>Gammaproteobacteria</taxon>
        <taxon>Enterobacterales</taxon>
        <taxon>Pectobacteriaceae</taxon>
        <taxon>Acerihabitans</taxon>
    </lineage>
</organism>
<name>A0AAU7QD52_9GAMM</name>
<sequence>MSLLISRRGNDRAAVSGWQLALSLFQGKLVPGNAWRRRLYRYTFMLRYLATRAYSGPWLGQLARCPLLPQMLASQPGLPCKPHRSYLAANMGAETRLAALVHHYDYIQSHLPPALLYGHLSGDGFVLATLVAKNNRIFHLRLCSLERLNLEGGSDPAA</sequence>
<proteinExistence type="predicted"/>
<dbReference type="Pfam" id="PF04393">
    <property type="entry name" value="DUF535"/>
    <property type="match status" value="1"/>
</dbReference>
<gene>
    <name evidence="1" type="ORF">ABK905_08715</name>
</gene>
<dbReference type="GO" id="GO:0006974">
    <property type="term" value="P:DNA damage response"/>
    <property type="evidence" value="ECO:0007669"/>
    <property type="project" value="TreeGrafter"/>
</dbReference>
<reference evidence="1" key="1">
    <citation type="submission" date="2024-06" db="EMBL/GenBank/DDBJ databases">
        <authorList>
            <person name="Coelho C."/>
            <person name="Bento M."/>
            <person name="Garcia E."/>
            <person name="Camelo A."/>
            <person name="Brandao I."/>
            <person name="Espirito Santo C."/>
            <person name="Trovao J."/>
            <person name="Verissimo A."/>
            <person name="Costa J."/>
            <person name="Tiago I."/>
        </authorList>
    </citation>
    <scope>NUCLEOTIDE SEQUENCE</scope>
    <source>
        <strain evidence="1">KWT182</strain>
    </source>
</reference>
<dbReference type="PANTHER" id="PTHR38785">
    <property type="entry name" value="HOMOLOG OF VIRK"/>
    <property type="match status" value="1"/>
</dbReference>
<evidence type="ECO:0000313" key="1">
    <source>
        <dbReference type="EMBL" id="XBS71058.1"/>
    </source>
</evidence>